<dbReference type="Pfam" id="PF26054">
    <property type="entry name" value="PHD_G2E3"/>
    <property type="match status" value="1"/>
</dbReference>
<dbReference type="GO" id="GO:0005634">
    <property type="term" value="C:nucleus"/>
    <property type="evidence" value="ECO:0007669"/>
    <property type="project" value="TreeGrafter"/>
</dbReference>
<dbReference type="PANTHER" id="PTHR12420">
    <property type="entry name" value="PHD FINGER PROTEIN"/>
    <property type="match status" value="1"/>
</dbReference>
<dbReference type="Pfam" id="PF13771">
    <property type="entry name" value="zf-HC5HC2H"/>
    <property type="match status" value="1"/>
</dbReference>
<keyword evidence="2 4" id="KW-0863">Zinc-finger</keyword>
<dbReference type="InterPro" id="IPR001841">
    <property type="entry name" value="Znf_RING"/>
</dbReference>
<dbReference type="Gene3D" id="3.30.40.10">
    <property type="entry name" value="Zinc/RING finger domain, C3HC4 (zinc finger)"/>
    <property type="match status" value="3"/>
</dbReference>
<evidence type="ECO:0000256" key="5">
    <source>
        <dbReference type="SAM" id="MobiDB-lite"/>
    </source>
</evidence>
<dbReference type="InterPro" id="IPR051188">
    <property type="entry name" value="PHD-type_Zinc_Finger"/>
</dbReference>
<feature type="domain" description="PHD-type" evidence="7">
    <location>
        <begin position="21"/>
        <end position="139"/>
    </location>
</feature>
<reference evidence="8" key="1">
    <citation type="submission" date="2020-11" db="EMBL/GenBank/DDBJ databases">
        <authorList>
            <person name="Tran Van P."/>
        </authorList>
    </citation>
    <scope>NUCLEOTIDE SEQUENCE</scope>
</reference>
<dbReference type="AlphaFoldDB" id="A0A7R9LWK6"/>
<evidence type="ECO:0000256" key="3">
    <source>
        <dbReference type="ARBA" id="ARBA00022833"/>
    </source>
</evidence>
<dbReference type="PANTHER" id="PTHR12420:SF45">
    <property type="entry name" value="TRANSCRIPTIONAL REGULATOR ATRX HOMOLOG"/>
    <property type="match status" value="1"/>
</dbReference>
<dbReference type="InterPro" id="IPR034732">
    <property type="entry name" value="EPHD"/>
</dbReference>
<evidence type="ECO:0000259" key="7">
    <source>
        <dbReference type="PROSITE" id="PS51805"/>
    </source>
</evidence>
<dbReference type="EMBL" id="OC917781">
    <property type="protein sequence ID" value="CAD7647976.1"/>
    <property type="molecule type" value="Genomic_DNA"/>
</dbReference>
<dbReference type="EMBL" id="CAJPVJ010002956">
    <property type="protein sequence ID" value="CAG2167013.1"/>
    <property type="molecule type" value="Genomic_DNA"/>
</dbReference>
<evidence type="ECO:0000313" key="9">
    <source>
        <dbReference type="Proteomes" id="UP000728032"/>
    </source>
</evidence>
<name>A0A7R9LWK6_9ACAR</name>
<proteinExistence type="predicted"/>
<dbReference type="Proteomes" id="UP000728032">
    <property type="component" value="Unassembled WGS sequence"/>
</dbReference>
<evidence type="ECO:0000259" key="6">
    <source>
        <dbReference type="PROSITE" id="PS50089"/>
    </source>
</evidence>
<dbReference type="SUPFAM" id="SSF57903">
    <property type="entry name" value="FYVE/PHD zinc finger"/>
    <property type="match status" value="1"/>
</dbReference>
<keyword evidence="1" id="KW-0479">Metal-binding</keyword>
<dbReference type="SMART" id="SM00249">
    <property type="entry name" value="PHD"/>
    <property type="match status" value="3"/>
</dbReference>
<dbReference type="InterPro" id="IPR059102">
    <property type="entry name" value="PHD_PHF7/G2E3-like"/>
</dbReference>
<organism evidence="8">
    <name type="scientific">Oppiella nova</name>
    <dbReference type="NCBI Taxonomy" id="334625"/>
    <lineage>
        <taxon>Eukaryota</taxon>
        <taxon>Metazoa</taxon>
        <taxon>Ecdysozoa</taxon>
        <taxon>Arthropoda</taxon>
        <taxon>Chelicerata</taxon>
        <taxon>Arachnida</taxon>
        <taxon>Acari</taxon>
        <taxon>Acariformes</taxon>
        <taxon>Sarcoptiformes</taxon>
        <taxon>Oribatida</taxon>
        <taxon>Brachypylina</taxon>
        <taxon>Oppioidea</taxon>
        <taxon>Oppiidae</taxon>
        <taxon>Oppiella</taxon>
    </lineage>
</organism>
<dbReference type="GO" id="GO:0008270">
    <property type="term" value="F:zinc ion binding"/>
    <property type="evidence" value="ECO:0007669"/>
    <property type="project" value="UniProtKB-KW"/>
</dbReference>
<dbReference type="SUPFAM" id="SSF57850">
    <property type="entry name" value="RING/U-box"/>
    <property type="match status" value="1"/>
</dbReference>
<protein>
    <recommendedName>
        <fullName evidence="10">PHD finger protein 7</fullName>
    </recommendedName>
</protein>
<dbReference type="PROSITE" id="PS50089">
    <property type="entry name" value="ZF_RING_2"/>
    <property type="match status" value="1"/>
</dbReference>
<feature type="domain" description="RING-type" evidence="6">
    <location>
        <begin position="156"/>
        <end position="205"/>
    </location>
</feature>
<dbReference type="SMART" id="SM00184">
    <property type="entry name" value="RING"/>
    <property type="match status" value="1"/>
</dbReference>
<dbReference type="InterPro" id="IPR011011">
    <property type="entry name" value="Znf_FYVE_PHD"/>
</dbReference>
<evidence type="ECO:0000256" key="2">
    <source>
        <dbReference type="ARBA" id="ARBA00022771"/>
    </source>
</evidence>
<dbReference type="OrthoDB" id="512616at2759"/>
<gene>
    <name evidence="8" type="ORF">ONB1V03_LOCUS6527</name>
</gene>
<sequence length="310" mass="35402">MSSKRKRKAMAEEENESSGDRPDCVFCGQNLKNKYFMGKMMVRNGMSAHYYCILFSPGLQQNGGLDEDFKGFLAADMKKEVRRASKLSCTYCHRRGAVIGCCDTSCAVKFHLTCGLVHNSFHAFHDPLKSYPSYCEKHRPKQKTRRVNQKAVDRMCAICREEVTPPQPSPKTLWTPCCGHWMHRECVIKQAYHAGKHHLKCPNCNNRDEFVTEMKAFGVHVPSRDASWEKGSTFQDLYDHRYECSVEKCLSRKGKDFNGDKEWEILACDGCGANATHIKCSALEVDTEEWMCSLCKPILSNDKKLKTINQ</sequence>
<evidence type="ECO:0000256" key="4">
    <source>
        <dbReference type="PROSITE-ProRule" id="PRU00175"/>
    </source>
</evidence>
<keyword evidence="3" id="KW-0862">Zinc</keyword>
<keyword evidence="9" id="KW-1185">Reference proteome</keyword>
<accession>A0A7R9LWK6</accession>
<evidence type="ECO:0000256" key="1">
    <source>
        <dbReference type="ARBA" id="ARBA00022723"/>
    </source>
</evidence>
<dbReference type="InterPro" id="IPR001965">
    <property type="entry name" value="Znf_PHD"/>
</dbReference>
<feature type="region of interest" description="Disordered" evidence="5">
    <location>
        <begin position="1"/>
        <end position="20"/>
    </location>
</feature>
<dbReference type="PROSITE" id="PS51805">
    <property type="entry name" value="EPHD"/>
    <property type="match status" value="1"/>
</dbReference>
<dbReference type="InterPro" id="IPR013083">
    <property type="entry name" value="Znf_RING/FYVE/PHD"/>
</dbReference>
<evidence type="ECO:0008006" key="10">
    <source>
        <dbReference type="Google" id="ProtNLM"/>
    </source>
</evidence>
<evidence type="ECO:0000313" key="8">
    <source>
        <dbReference type="EMBL" id="CAD7647976.1"/>
    </source>
</evidence>